<dbReference type="Proteomes" id="UP000783686">
    <property type="component" value="Unassembled WGS sequence"/>
</dbReference>
<comment type="caution">
    <text evidence="1">The sequence shown here is derived from an EMBL/GenBank/DDBJ whole genome shotgun (WGS) entry which is preliminary data.</text>
</comment>
<sequence>MGHKDTFVPLDEYPEVVSKPKTKGIKGQLLNKFKNIQTRFARDQPEPILRAPLAKPEESRECSIVSGYHQIENQKQHDAKDRRSPLTKLKQKLLLKDDNLQLKVDCMRTDEQRSRFKNFQSKSMDNDSSTDDYTEIPIDMSIKSSPVVPQRLTKMDQPRHHSLSKIPGKSRVMEQKILSGSYQIRVVKRPKSLDLERRIVHSWHSQISRMTENSVQDYRDGIFEDFYDDEVEEKLLKIELPKKQEKPMTKKADRKLEDLKEEYEPDEQFVDVSIRKPEEKSIFRLNLRPLERVNYEYSQRHNGKGFRLFGVVVDTETNHTYFVKDDAFPGYIDGMSIL</sequence>
<organism evidence="1 2">
    <name type="scientific">Bursaphelenchus okinawaensis</name>
    <dbReference type="NCBI Taxonomy" id="465554"/>
    <lineage>
        <taxon>Eukaryota</taxon>
        <taxon>Metazoa</taxon>
        <taxon>Ecdysozoa</taxon>
        <taxon>Nematoda</taxon>
        <taxon>Chromadorea</taxon>
        <taxon>Rhabditida</taxon>
        <taxon>Tylenchina</taxon>
        <taxon>Tylenchomorpha</taxon>
        <taxon>Aphelenchoidea</taxon>
        <taxon>Aphelenchoididae</taxon>
        <taxon>Bursaphelenchus</taxon>
    </lineage>
</organism>
<gene>
    <name evidence="1" type="ORF">BOKJ2_LOCUS2433</name>
</gene>
<protein>
    <submittedName>
        <fullName evidence="1">Uncharacterized protein</fullName>
    </submittedName>
</protein>
<reference evidence="1" key="1">
    <citation type="submission" date="2020-09" db="EMBL/GenBank/DDBJ databases">
        <authorList>
            <person name="Kikuchi T."/>
        </authorList>
    </citation>
    <scope>NUCLEOTIDE SEQUENCE</scope>
    <source>
        <strain evidence="1">SH1</strain>
    </source>
</reference>
<dbReference type="OrthoDB" id="10567711at2759"/>
<dbReference type="Proteomes" id="UP000614601">
    <property type="component" value="Unassembled WGS sequence"/>
</dbReference>
<keyword evidence="2" id="KW-1185">Reference proteome</keyword>
<dbReference type="AlphaFoldDB" id="A0A811JWK7"/>
<proteinExistence type="predicted"/>
<evidence type="ECO:0000313" key="1">
    <source>
        <dbReference type="EMBL" id="CAD5207909.1"/>
    </source>
</evidence>
<accession>A0A811JWK7</accession>
<dbReference type="EMBL" id="CAJFCW020000001">
    <property type="protein sequence ID" value="CAG9086827.1"/>
    <property type="molecule type" value="Genomic_DNA"/>
</dbReference>
<dbReference type="EMBL" id="CAJFDH010000001">
    <property type="protein sequence ID" value="CAD5207909.1"/>
    <property type="molecule type" value="Genomic_DNA"/>
</dbReference>
<name>A0A811JWK7_9BILA</name>
<evidence type="ECO:0000313" key="2">
    <source>
        <dbReference type="Proteomes" id="UP000614601"/>
    </source>
</evidence>